<evidence type="ECO:0000313" key="3">
    <source>
        <dbReference type="EMBL" id="QLH76803.1"/>
    </source>
</evidence>
<dbReference type="Proteomes" id="UP000509667">
    <property type="component" value="Chromosome"/>
</dbReference>
<dbReference type="RefSeq" id="WP_179910737.1">
    <property type="nucleotide sequence ID" value="NZ_CP058910.1"/>
</dbReference>
<dbReference type="AlphaFoldDB" id="A0A7D5NYW4"/>
<name>A0A7D5NYW4_9EURY</name>
<keyword evidence="4" id="KW-1185">Reference proteome</keyword>
<dbReference type="InterPro" id="IPR029063">
    <property type="entry name" value="SAM-dependent_MTases_sf"/>
</dbReference>
<dbReference type="InterPro" id="IPR005353">
    <property type="entry name" value="UPF0146"/>
</dbReference>
<organism evidence="3 4">
    <name type="scientific">Halosimplex rubrum</name>
    <dbReference type="NCBI Taxonomy" id="869889"/>
    <lineage>
        <taxon>Archaea</taxon>
        <taxon>Methanobacteriati</taxon>
        <taxon>Methanobacteriota</taxon>
        <taxon>Stenosarchaea group</taxon>
        <taxon>Halobacteria</taxon>
        <taxon>Halobacteriales</taxon>
        <taxon>Haloarculaceae</taxon>
        <taxon>Halosimplex</taxon>
    </lineage>
</organism>
<dbReference type="KEGG" id="hrr:HZS55_05555"/>
<gene>
    <name evidence="3" type="ORF">HZS55_05555</name>
</gene>
<sequence length="129" mass="13780">MIPETLDALVARFAEFDAAVEVGIGRRPVVADALAETGTDVVATDRRVRTVPDSVRFVVDDVTDPDPSVYAGADLVYALNLPPELHRPALAAAREADAAFMFTTLGTDQPLVATERETLPAETLFVARG</sequence>
<accession>A0A7D5NYW4</accession>
<comment type="similarity">
    <text evidence="1 2">Belongs to the UPF0146 family.</text>
</comment>
<dbReference type="EMBL" id="CP058910">
    <property type="protein sequence ID" value="QLH76803.1"/>
    <property type="molecule type" value="Genomic_DNA"/>
</dbReference>
<dbReference type="Gene3D" id="3.40.50.150">
    <property type="entry name" value="Vaccinia Virus protein VP39"/>
    <property type="match status" value="1"/>
</dbReference>
<evidence type="ECO:0000313" key="4">
    <source>
        <dbReference type="Proteomes" id="UP000509667"/>
    </source>
</evidence>
<dbReference type="GeneID" id="56077308"/>
<evidence type="ECO:0000256" key="1">
    <source>
        <dbReference type="ARBA" id="ARBA00006969"/>
    </source>
</evidence>
<dbReference type="Pfam" id="PF03686">
    <property type="entry name" value="UPF0146"/>
    <property type="match status" value="1"/>
</dbReference>
<dbReference type="HAMAP" id="MF_00341">
    <property type="entry name" value="UPF0146"/>
    <property type="match status" value="1"/>
</dbReference>
<proteinExistence type="inferred from homology"/>
<protein>
    <recommendedName>
        <fullName evidence="2">UPF0146 protein HZS55_05555</fullName>
    </recommendedName>
</protein>
<evidence type="ECO:0000256" key="2">
    <source>
        <dbReference type="HAMAP-Rule" id="MF_00341"/>
    </source>
</evidence>
<reference evidence="3 4" key="1">
    <citation type="submission" date="2020-07" db="EMBL/GenBank/DDBJ databases">
        <title>Halosimplex pelagicum sp. nov. and Halosimplex rubrum sp. nov., isolated from salted brown alga Laminaria, and emended description of the genus Halosimplex.</title>
        <authorList>
            <person name="Cui H."/>
        </authorList>
    </citation>
    <scope>NUCLEOTIDE SEQUENCE [LARGE SCALE GENOMIC DNA]</scope>
    <source>
        <strain evidence="3 4">R27</strain>
    </source>
</reference>